<dbReference type="CDD" id="cd00064">
    <property type="entry name" value="FU"/>
    <property type="match status" value="8"/>
</dbReference>
<dbReference type="InterPro" id="IPR002859">
    <property type="entry name" value="PKD/REJ-like"/>
</dbReference>
<evidence type="ECO:0000259" key="3">
    <source>
        <dbReference type="SMART" id="SM00181"/>
    </source>
</evidence>
<feature type="domain" description="EGF-like" evidence="3">
    <location>
        <begin position="709"/>
        <end position="738"/>
    </location>
</feature>
<feature type="domain" description="EGF-like" evidence="3">
    <location>
        <begin position="548"/>
        <end position="581"/>
    </location>
</feature>
<evidence type="ECO:0000313" key="5">
    <source>
        <dbReference type="Proteomes" id="UP000187209"/>
    </source>
</evidence>
<dbReference type="InterPro" id="IPR009030">
    <property type="entry name" value="Growth_fac_rcpt_cys_sf"/>
</dbReference>
<dbReference type="SUPFAM" id="SSF49899">
    <property type="entry name" value="Concanavalin A-like lectins/glucanases"/>
    <property type="match status" value="2"/>
</dbReference>
<evidence type="ECO:0000256" key="1">
    <source>
        <dbReference type="ARBA" id="ARBA00023157"/>
    </source>
</evidence>
<feature type="domain" description="EGF-like" evidence="3">
    <location>
        <begin position="754"/>
        <end position="784"/>
    </location>
</feature>
<keyword evidence="5" id="KW-1185">Reference proteome</keyword>
<protein>
    <recommendedName>
        <fullName evidence="3">EGF-like domain-containing protein</fullName>
    </recommendedName>
</protein>
<name>A0A1R2CZ18_9CILI</name>
<feature type="domain" description="EGF-like" evidence="3">
    <location>
        <begin position="491"/>
        <end position="532"/>
    </location>
</feature>
<keyword evidence="2" id="KW-1133">Transmembrane helix</keyword>
<dbReference type="InterPro" id="IPR013320">
    <property type="entry name" value="ConA-like_dom_sf"/>
</dbReference>
<comment type="caution">
    <text evidence="4">The sequence shown here is derived from an EMBL/GenBank/DDBJ whole genome shotgun (WGS) entry which is preliminary data.</text>
</comment>
<accession>A0A1R2CZ18</accession>
<dbReference type="EMBL" id="MPUH01000029">
    <property type="protein sequence ID" value="OMJ94256.1"/>
    <property type="molecule type" value="Genomic_DNA"/>
</dbReference>
<dbReference type="Proteomes" id="UP000187209">
    <property type="component" value="Unassembled WGS sequence"/>
</dbReference>
<dbReference type="InterPro" id="IPR000742">
    <property type="entry name" value="EGF"/>
</dbReference>
<dbReference type="PANTHER" id="PTHR15332">
    <property type="entry name" value="PROPROTEIN CONVERTASE SUBTILISIN_KEXIN TYPE 5-LIKE"/>
    <property type="match status" value="1"/>
</dbReference>
<dbReference type="Gene3D" id="2.60.120.200">
    <property type="match status" value="2"/>
</dbReference>
<sequence>MFWLLLTFIVSTAVDVSYLNFSSTTNPTNATIDLTISSVSDQSYSIEFWMRPLFKSTDKGTFTALTVSNDWKATYALLDSSLTIGSTSNGDYCQINYVTPNSWNHIVIAYNKESSRTMNCYVNSTLKYTMPNANTVAKSPDTVKIGGAFYGNLFDLRVWLGKCLTKYEIEKNFTFYLTSPYPSNLKKYYRLIEETTSSSSLKEYIAGTVKTFSTSTFINIWKKESPGSLILCAPGYYNSSNECVKCPSNYAFCKGTQSYLCYNTTRSFIDFSLSTFTDIVKLTHYTNVLTIEFWFYPFQWDTNLELLSIPNLITIKQRGSDSIVSFYDGASNEVHNFTSNINQWVHVAWVYQSNNKAILYVNNTSKTVSWTNSTPSTSLYLGGSNLSSRFKGRISDLRMWTSERSSYNLLANLYTNYTTSSIPSDMIQFCPLSENSKTLNCKIKTYTYTTLASSWRNQDCTTENCLFLCPFKNYFSSDQGECKSCDSSCQACSGPSSTECTVCLSTDFTIPGQNSCYASCPSGYVAQGTICQTSCNTGYYNNSNICTLCNSLCLSCKNSTYCTSCIAGYSIYPLVQDGVCIQDCTTGYFLDSTLKCSICNTSCTTCYGTTNNCISCPTSQFLYNGVCYKSCPLYTYNITTNCYNCHESCYNCTGSNSNECITCKPTYVYTDNVGICYEKCPSYYNETSKKCLSACPVSTYPQANNSCNFCDPSCLECTGPSSNECSKCPAKFFNNTCLAICPSNTYDNSSICELCDTSCLTCSSISTNCTTCPSSKYLYNSACITTCPSGSYPLDAYMTCVTSCPKGYYLINNTCQPCDNNCTTCITTSSTCTSCPIDKYLYNQTCTTKCPDGYYPKDTECALCGPNCKTCKDYNFCLTCNDTKLYIDASVGTCNTTCNVTTYTQGQSCVSSCSLSYFPVENPKFCQNCPIGCVNCTSLSVCQTCTTGYYVLGTTCVDTCPSNNFYPNTTGMYCGTCDTSCLQCNGNTLANCTVCSGGKVVYVNETGIGSCLTACPDGTYLSGTMCKSCMSNCKTCNNNSTCTSCKKSFYLRTTKTCETTCGYGDLMNTVNSTCIPYKSISPTGSLSMASFAMIQLTYNVPIVKGSGNITVFSVFNGTYTPVQTYYIIYGSTVNLGSALGTSVTTASYSYDTDYTIEYSGGAVSSAYGLNVLIPRGLWNFYINPYIFDPLVVIINSGTRGLEVKKGEDLVLDASQSYDPSSGYSKSVLYGSWACYDFSSSYAQYSRGYGTSWADYISTVSTNDPSQSLCSFWNYETPPDNSTLTLSSLTENDMVLRFTYTLTDDIDRTTSKDIFIRVVPASFNPVSLDNTPVYRVNTDKELQLFVSNPIISSNSQYKWSCTSSGKTPTFSTPLSSWILVIAANSMSQNSDYTFSLTYSDVSTKSSAIATISTNSAPTSGTLNIDKSSGTALIDTFTAQMIGWTDIDLPLTYSFNLALNTSSITYLMSGLQSSTILSIFLPGGFLTITGSCYDSLGARSQAKKTIEVSYLHNIQKLLEEYDSLQTSVDESNVFIMIAMIQGFAVEFNWTYPDNKIIFTKKLALMTMLGQAKTVADNLYTRDTDINALYIYSGILGCIEMLIREPVNNDIMTLAVQIFMSIDYSRLEMKQKIYPISNSTISATSPQYVFHDDDIENLAYTMVNIVDYVSSFVNSSLFVSQIPDMIVLTKEVLALGSVITQIEKTLNHDNMDVITSKALVSSIENTNFTISEGVSIKIPQSLSLTNTSSVSFLAAYIQTNPFTSSSIVLDSYILVELQDLDTGSILSLSDLKEPILLSFNITRITLDKMRSQASSLQGSSVKISPECSFWDLDSKSWATKGCSLYNIGDIYGYFEYIDIPESFTIKCSCNHLSQFSVSFTSTQIADQISYIINDDNNLVFKSDNWEATVVLYLMISGLITLFVTMSLAYYWDNYNPGLSLPSVETEKTFRYWDPNKVEAVLAQLEKEFIRQLTDSGKSEKKDTTAAISKILNSGLVSKLVQENKNTHNEDFEEHPRTTRPHAVETLMGQDSDDETMESRAKKHLKKAINDPRSMQTIVSEPKPRQNTLRRDLENTIAQLKLHSSHLESNNQVKTQVDLFLEKYDESEKLPEVLKTKLKLEHRRLKSSGLKALGINQNEFCALKTTKTGNIVPDCNSLTGGKYSQKIVDEVRRFYGSLKMSYWGLFWMYVKKEHKYISLLFNLHIEYSKKQMLILISVYWYLQLLFCQIYIAYLNWEWDKNYNQSGLCIWGCNYEAQMLAGVICSILPWPAYYVCKYLFARNMIEFSAPHSEKAQAYQNKHCRELVGIILSFLIILLSVIGICVISAKDPFSVGTAEEFLYCYMASMIWSIFIGEFIATVFKAWLVWMASSKNFKKDQNLEPSCWARFAKATLTLFPCLLPTEL</sequence>
<keyword evidence="1" id="KW-1015">Disulfide bond</keyword>
<dbReference type="SMART" id="SM00181">
    <property type="entry name" value="EGF"/>
    <property type="match status" value="6"/>
</dbReference>
<feature type="transmembrane region" description="Helical" evidence="2">
    <location>
        <begin position="2252"/>
        <end position="2271"/>
    </location>
</feature>
<feature type="transmembrane region" description="Helical" evidence="2">
    <location>
        <begin position="2343"/>
        <end position="2363"/>
    </location>
</feature>
<dbReference type="Pfam" id="PF13385">
    <property type="entry name" value="Laminin_G_3"/>
    <property type="match status" value="2"/>
</dbReference>
<dbReference type="InterPro" id="IPR006212">
    <property type="entry name" value="Furin_repeat"/>
</dbReference>
<feature type="domain" description="EGF-like" evidence="3">
    <location>
        <begin position="1028"/>
        <end position="1058"/>
    </location>
</feature>
<dbReference type="SUPFAM" id="SSF57184">
    <property type="entry name" value="Growth factor receptor domain"/>
    <property type="match status" value="6"/>
</dbReference>
<organism evidence="4 5">
    <name type="scientific">Stentor coeruleus</name>
    <dbReference type="NCBI Taxonomy" id="5963"/>
    <lineage>
        <taxon>Eukaryota</taxon>
        <taxon>Sar</taxon>
        <taxon>Alveolata</taxon>
        <taxon>Ciliophora</taxon>
        <taxon>Postciliodesmatophora</taxon>
        <taxon>Heterotrichea</taxon>
        <taxon>Heterotrichida</taxon>
        <taxon>Stentoridae</taxon>
        <taxon>Stentor</taxon>
    </lineage>
</organism>
<feature type="transmembrane region" description="Helical" evidence="2">
    <location>
        <begin position="1906"/>
        <end position="1928"/>
    </location>
</feature>
<dbReference type="PANTHER" id="PTHR15332:SF175">
    <property type="entry name" value="PROPROTEIN CONVERTASE SUBTILISIN_KEXIN TYPE 5-LIKE"/>
    <property type="match status" value="1"/>
</dbReference>
<proteinExistence type="predicted"/>
<feature type="transmembrane region" description="Helical" evidence="2">
    <location>
        <begin position="2208"/>
        <end position="2232"/>
    </location>
</feature>
<feature type="transmembrane region" description="Helical" evidence="2">
    <location>
        <begin position="2301"/>
        <end position="2323"/>
    </location>
</feature>
<gene>
    <name evidence="4" type="ORF">SteCoe_2595</name>
</gene>
<dbReference type="OrthoDB" id="303543at2759"/>
<keyword evidence="2" id="KW-0472">Membrane</keyword>
<reference evidence="4 5" key="1">
    <citation type="submission" date="2016-11" db="EMBL/GenBank/DDBJ databases">
        <title>The macronuclear genome of Stentor coeruleus: a giant cell with tiny introns.</title>
        <authorList>
            <person name="Slabodnick M."/>
            <person name="Ruby J.G."/>
            <person name="Reiff S.B."/>
            <person name="Swart E.C."/>
            <person name="Gosai S."/>
            <person name="Prabakaran S."/>
            <person name="Witkowska E."/>
            <person name="Larue G.E."/>
            <person name="Fisher S."/>
            <person name="Freeman R.M."/>
            <person name="Gunawardena J."/>
            <person name="Chu W."/>
            <person name="Stover N.A."/>
            <person name="Gregory B.D."/>
            <person name="Nowacki M."/>
            <person name="Derisi J."/>
            <person name="Roy S.W."/>
            <person name="Marshall W.F."/>
            <person name="Sood P."/>
        </authorList>
    </citation>
    <scope>NUCLEOTIDE SEQUENCE [LARGE SCALE GENOMIC DNA]</scope>
    <source>
        <strain evidence="4">WM001</strain>
    </source>
</reference>
<dbReference type="Gene3D" id="2.10.220.10">
    <property type="entry name" value="Hormone Receptor, Insulin-like Growth Factor Receptor 1, Chain A, domain 2"/>
    <property type="match status" value="7"/>
</dbReference>
<dbReference type="SMART" id="SM00261">
    <property type="entry name" value="FU"/>
    <property type="match status" value="11"/>
</dbReference>
<evidence type="ECO:0000313" key="4">
    <source>
        <dbReference type="EMBL" id="OMJ94256.1"/>
    </source>
</evidence>
<dbReference type="Pfam" id="PF02010">
    <property type="entry name" value="REJ"/>
    <property type="match status" value="1"/>
</dbReference>
<evidence type="ECO:0000256" key="2">
    <source>
        <dbReference type="SAM" id="Phobius"/>
    </source>
</evidence>
<keyword evidence="2" id="KW-0812">Transmembrane</keyword>
<feature type="domain" description="EGF-like" evidence="3">
    <location>
        <begin position="817"/>
        <end position="847"/>
    </location>
</feature>